<gene>
    <name evidence="2" type="ORF">R3W88_033958</name>
</gene>
<dbReference type="PROSITE" id="PS51434">
    <property type="entry name" value="NUP_C"/>
    <property type="match status" value="1"/>
</dbReference>
<dbReference type="GO" id="GO:0017056">
    <property type="term" value="F:structural constituent of nuclear pore"/>
    <property type="evidence" value="ECO:0007669"/>
    <property type="project" value="InterPro"/>
</dbReference>
<feature type="domain" description="Peptidase S59" evidence="1">
    <location>
        <begin position="1"/>
        <end position="38"/>
    </location>
</feature>
<keyword evidence="3" id="KW-1185">Reference proteome</keyword>
<evidence type="ECO:0000259" key="1">
    <source>
        <dbReference type="PROSITE" id="PS51434"/>
    </source>
</evidence>
<dbReference type="AlphaFoldDB" id="A0AAV9JZQ1"/>
<comment type="caution">
    <text evidence="2">The sequence shown here is derived from an EMBL/GenBank/DDBJ whole genome shotgun (WGS) entry which is preliminary data.</text>
</comment>
<proteinExistence type="predicted"/>
<dbReference type="Proteomes" id="UP001311915">
    <property type="component" value="Unassembled WGS sequence"/>
</dbReference>
<organism evidence="2 3">
    <name type="scientific">Solanum pinnatisectum</name>
    <name type="common">tansyleaf nightshade</name>
    <dbReference type="NCBI Taxonomy" id="50273"/>
    <lineage>
        <taxon>Eukaryota</taxon>
        <taxon>Viridiplantae</taxon>
        <taxon>Streptophyta</taxon>
        <taxon>Embryophyta</taxon>
        <taxon>Tracheophyta</taxon>
        <taxon>Spermatophyta</taxon>
        <taxon>Magnoliopsida</taxon>
        <taxon>eudicotyledons</taxon>
        <taxon>Gunneridae</taxon>
        <taxon>Pentapetalae</taxon>
        <taxon>asterids</taxon>
        <taxon>lamiids</taxon>
        <taxon>Solanales</taxon>
        <taxon>Solanaceae</taxon>
        <taxon>Solanoideae</taxon>
        <taxon>Solaneae</taxon>
        <taxon>Solanum</taxon>
    </lineage>
</organism>
<accession>A0AAV9JZQ1</accession>
<evidence type="ECO:0000313" key="3">
    <source>
        <dbReference type="Proteomes" id="UP001311915"/>
    </source>
</evidence>
<name>A0AAV9JZQ1_9SOLN</name>
<protein>
    <recommendedName>
        <fullName evidence="1">Peptidase S59 domain-containing protein</fullName>
    </recommendedName>
</protein>
<dbReference type="EMBL" id="JAWPEI010000078">
    <property type="protein sequence ID" value="KAK4706480.1"/>
    <property type="molecule type" value="Genomic_DNA"/>
</dbReference>
<sequence>MEQFQNSRHIQRYKRRLGMHYVNHNVNGQIWVFVKQHIHVGVIADSEQQLTLQLTLENGEQFLVSAVYAKCFAIERFSLWDEIFTISQEYVVP</sequence>
<dbReference type="GO" id="GO:0005643">
    <property type="term" value="C:nuclear pore"/>
    <property type="evidence" value="ECO:0007669"/>
    <property type="project" value="InterPro"/>
</dbReference>
<dbReference type="InterPro" id="IPR007230">
    <property type="entry name" value="Nup98_auto-Pept-S59_dom"/>
</dbReference>
<evidence type="ECO:0000313" key="2">
    <source>
        <dbReference type="EMBL" id="KAK4706480.1"/>
    </source>
</evidence>
<reference evidence="2 3" key="1">
    <citation type="submission" date="2023-10" db="EMBL/GenBank/DDBJ databases">
        <title>Genome-Wide Identification Analysis in wild type Solanum Pinnatisectum Reveals Some Genes Defensing Phytophthora Infestans.</title>
        <authorList>
            <person name="Sun C."/>
        </authorList>
    </citation>
    <scope>NUCLEOTIDE SEQUENCE [LARGE SCALE GENOMIC DNA]</scope>
    <source>
        <strain evidence="2">LQN</strain>
        <tissue evidence="2">Leaf</tissue>
    </source>
</reference>